<evidence type="ECO:0000256" key="4">
    <source>
        <dbReference type="HAMAP-Rule" id="MF_00213"/>
    </source>
</evidence>
<dbReference type="PANTHER" id="PTHR34535:SF3">
    <property type="entry name" value="HYDROGENASE MATURATION FACTOR HYPA"/>
    <property type="match status" value="1"/>
</dbReference>
<evidence type="ECO:0000256" key="1">
    <source>
        <dbReference type="ARBA" id="ARBA00022596"/>
    </source>
</evidence>
<protein>
    <recommendedName>
        <fullName evidence="4">Hydrogenase maturation factor HypA</fullName>
    </recommendedName>
</protein>
<feature type="binding site" evidence="4">
    <location>
        <position position="76"/>
    </location>
    <ligand>
        <name>Zn(2+)</name>
        <dbReference type="ChEBI" id="CHEBI:29105"/>
    </ligand>
</feature>
<reference evidence="5 6" key="1">
    <citation type="journal article" date="2007" name="Appl. Environ. Microbiol.">
        <title>Isolation of key methanogens for global methane emission from rice paddy fields: a novel isolate affiliated with the clone cluster rice cluster I.</title>
        <authorList>
            <person name="Sakai S."/>
            <person name="Imachi H."/>
            <person name="Sekiguchi Y."/>
            <person name="Ohashi A."/>
            <person name="Harada H."/>
            <person name="Kamagata Y."/>
        </authorList>
    </citation>
    <scope>NUCLEOTIDE SEQUENCE [LARGE SCALE GENOMIC DNA]</scope>
    <source>
        <strain evidence="6">DSM 17711 / JCM 13418 / NBRC 101707 / SANAE</strain>
    </source>
</reference>
<dbReference type="InterPro" id="IPR000688">
    <property type="entry name" value="HypA/HybF"/>
</dbReference>
<reference evidence="6" key="3">
    <citation type="journal article" date="2011" name="PLoS ONE">
        <title>Genome sequence of a mesophilic hydrogenotrophic methanogen Methanocella paludicola, the first cultivated representative of the order Methanocellales.</title>
        <authorList>
            <person name="Sakai S."/>
            <person name="Takaki Y."/>
            <person name="Shimamura S."/>
            <person name="Sekine M."/>
            <person name="Tajima T."/>
            <person name="Kosugi H."/>
            <person name="Ichikawa N."/>
            <person name="Tasumi E."/>
            <person name="Hiraki A.T."/>
            <person name="Shimizu A."/>
            <person name="Kato Y."/>
            <person name="Nishiko R."/>
            <person name="Mori K."/>
            <person name="Fujita N."/>
            <person name="Imachi H."/>
            <person name="Takai K."/>
        </authorList>
    </citation>
    <scope>NUCLEOTIDE SEQUENCE [LARGE SCALE GENOMIC DNA]</scope>
    <source>
        <strain evidence="6">DSM 17711 / JCM 13418 / NBRC 101707 / SANAE</strain>
    </source>
</reference>
<feature type="binding site" evidence="4">
    <location>
        <position position="90"/>
    </location>
    <ligand>
        <name>Zn(2+)</name>
        <dbReference type="ChEBI" id="CHEBI:29105"/>
    </ligand>
</feature>
<evidence type="ECO:0000256" key="2">
    <source>
        <dbReference type="ARBA" id="ARBA00022723"/>
    </source>
</evidence>
<comment type="function">
    <text evidence="4">Involved in the maturation of [NiFe] hydrogenases. Required for nickel insertion into the metal center of the hydrogenase.</text>
</comment>
<dbReference type="STRING" id="304371.MCP_2593"/>
<dbReference type="RefSeq" id="WP_012901339.1">
    <property type="nucleotide sequence ID" value="NC_013665.1"/>
</dbReference>
<organism evidence="5 6">
    <name type="scientific">Methanocella paludicola (strain DSM 17711 / JCM 13418 / NBRC 101707 / SANAE)</name>
    <dbReference type="NCBI Taxonomy" id="304371"/>
    <lineage>
        <taxon>Archaea</taxon>
        <taxon>Methanobacteriati</taxon>
        <taxon>Methanobacteriota</taxon>
        <taxon>Stenosarchaea group</taxon>
        <taxon>Methanomicrobia</taxon>
        <taxon>Methanocellales</taxon>
        <taxon>Methanocellaceae</taxon>
        <taxon>Methanocella</taxon>
    </lineage>
</organism>
<comment type="similarity">
    <text evidence="4">Belongs to the HypA/HybF family.</text>
</comment>
<dbReference type="AlphaFoldDB" id="D1Z1U3"/>
<dbReference type="GO" id="GO:0016151">
    <property type="term" value="F:nickel cation binding"/>
    <property type="evidence" value="ECO:0007669"/>
    <property type="project" value="UniProtKB-UniRule"/>
</dbReference>
<keyword evidence="1 4" id="KW-0533">Nickel</keyword>
<dbReference type="HAMAP" id="MF_00213">
    <property type="entry name" value="HypA_HybF"/>
    <property type="match status" value="1"/>
</dbReference>
<dbReference type="PANTHER" id="PTHR34535">
    <property type="entry name" value="HYDROGENASE MATURATION FACTOR HYPA"/>
    <property type="match status" value="1"/>
</dbReference>
<dbReference type="NCBIfam" id="TIGR00100">
    <property type="entry name" value="hypA"/>
    <property type="match status" value="1"/>
</dbReference>
<feature type="binding site" evidence="4">
    <location>
        <position position="93"/>
    </location>
    <ligand>
        <name>Zn(2+)</name>
        <dbReference type="ChEBI" id="CHEBI:29105"/>
    </ligand>
</feature>
<reference evidence="5 6" key="2">
    <citation type="journal article" date="2008" name="Int. J. Syst. Evol. Microbiol.">
        <title>Methanocella paludicola gen. nov., sp. nov., a methane-producing archaeon, the first isolate of the lineage 'Rice Cluster I', and proposal of the new archaeal order Methanocellales ord. nov.</title>
        <authorList>
            <person name="Sakai S."/>
            <person name="Imachi H."/>
            <person name="Hanada S."/>
            <person name="Ohashi A."/>
            <person name="Harada H."/>
            <person name="Kamagata Y."/>
        </authorList>
    </citation>
    <scope>NUCLEOTIDE SEQUENCE [LARGE SCALE GENOMIC DNA]</scope>
    <source>
        <strain evidence="6">DSM 17711 / JCM 13418 / NBRC 101707 / SANAE</strain>
    </source>
</reference>
<proteinExistence type="inferred from homology"/>
<keyword evidence="3 4" id="KW-0862">Zinc</keyword>
<evidence type="ECO:0000313" key="6">
    <source>
        <dbReference type="Proteomes" id="UP000001882"/>
    </source>
</evidence>
<dbReference type="GO" id="GO:0051604">
    <property type="term" value="P:protein maturation"/>
    <property type="evidence" value="ECO:0007669"/>
    <property type="project" value="InterPro"/>
</dbReference>
<keyword evidence="6" id="KW-1185">Reference proteome</keyword>
<gene>
    <name evidence="4 5" type="primary">hypA</name>
    <name evidence="5" type="ordered locus">MCP_2593</name>
</gene>
<dbReference type="GO" id="GO:0008270">
    <property type="term" value="F:zinc ion binding"/>
    <property type="evidence" value="ECO:0007669"/>
    <property type="project" value="UniProtKB-UniRule"/>
</dbReference>
<dbReference type="eggNOG" id="arCOG04426">
    <property type="taxonomic scope" value="Archaea"/>
</dbReference>
<dbReference type="OrthoDB" id="36835at2157"/>
<dbReference type="InParanoid" id="D1Z1U3"/>
<dbReference type="Gene3D" id="3.30.2320.80">
    <property type="match status" value="1"/>
</dbReference>
<accession>D1Z1U3</accession>
<dbReference type="GeneID" id="8682913"/>
<dbReference type="KEGG" id="mpd:MCP_2593"/>
<feature type="binding site" evidence="4">
    <location>
        <position position="2"/>
    </location>
    <ligand>
        <name>Ni(2+)</name>
        <dbReference type="ChEBI" id="CHEBI:49786"/>
    </ligand>
</feature>
<dbReference type="Proteomes" id="UP000001882">
    <property type="component" value="Chromosome"/>
</dbReference>
<keyword evidence="2 4" id="KW-0479">Metal-binding</keyword>
<dbReference type="EMBL" id="AP011532">
    <property type="protein sequence ID" value="BAI62665.1"/>
    <property type="molecule type" value="Genomic_DNA"/>
</dbReference>
<sequence>MHELSIATDLVNTALRTANENNAKKVLAVTVEAGELAMVNPEQLEFMFDILIEDNMMKGAKLRIETVPAVGECPNCGYKGPIEDRFACSCPKCGMTLKITAGRDICLKNMELEI</sequence>
<evidence type="ECO:0000256" key="3">
    <source>
        <dbReference type="ARBA" id="ARBA00022833"/>
    </source>
</evidence>
<dbReference type="Pfam" id="PF01155">
    <property type="entry name" value="HypA"/>
    <property type="match status" value="1"/>
</dbReference>
<name>D1Z1U3_METPS</name>
<dbReference type="PIRSF" id="PIRSF004761">
    <property type="entry name" value="Hydrgn_mat_HypA"/>
    <property type="match status" value="1"/>
</dbReference>
<feature type="binding site" evidence="4">
    <location>
        <position position="73"/>
    </location>
    <ligand>
        <name>Zn(2+)</name>
        <dbReference type="ChEBI" id="CHEBI:29105"/>
    </ligand>
</feature>
<evidence type="ECO:0000313" key="5">
    <source>
        <dbReference type="EMBL" id="BAI62665.1"/>
    </source>
</evidence>